<name>A0A165NA29_EXIGL</name>
<dbReference type="OrthoDB" id="2392202at2759"/>
<feature type="domain" description="RNase III" evidence="7">
    <location>
        <begin position="85"/>
        <end position="183"/>
    </location>
</feature>
<reference evidence="8 9" key="1">
    <citation type="journal article" date="2016" name="Mol. Biol. Evol.">
        <title>Comparative Genomics of Early-Diverging Mushroom-Forming Fungi Provides Insights into the Origins of Lignocellulose Decay Capabilities.</title>
        <authorList>
            <person name="Nagy L.G."/>
            <person name="Riley R."/>
            <person name="Tritt A."/>
            <person name="Adam C."/>
            <person name="Daum C."/>
            <person name="Floudas D."/>
            <person name="Sun H."/>
            <person name="Yadav J.S."/>
            <person name="Pangilinan J."/>
            <person name="Larsson K.H."/>
            <person name="Matsuura K."/>
            <person name="Barry K."/>
            <person name="Labutti K."/>
            <person name="Kuo R."/>
            <person name="Ohm R.A."/>
            <person name="Bhattacharya S.S."/>
            <person name="Shirouzu T."/>
            <person name="Yoshinaga Y."/>
            <person name="Martin F.M."/>
            <person name="Grigoriev I.V."/>
            <person name="Hibbett D.S."/>
        </authorList>
    </citation>
    <scope>NUCLEOTIDE SEQUENCE [LARGE SCALE GENOMIC DNA]</scope>
    <source>
        <strain evidence="8 9">HHB12029</strain>
    </source>
</reference>
<sequence length="315" mass="34157">MTDVLASSLAADTLQTAPGTETLHHVHTTGELASPQPSLPTALPSTDAPVPIVEYPLLPELGSRLSCMIYSHKGVYGTMYTKGGEYINEPQDNERLTFVGAAALQLYVGLYLYERYPKKVVGFLSQMRSLLVSSEMLAHWARAYNMTAHLRGHESSVDALRTNPKIAANVFEAFVGGLLEGKGLDAARGWLRELMDAQLAVTPEEDVPRLVATLEKRRKSESPPASPLQDTAILSASLGANGGGAKNRLAVLNERASQLNKLLVWAEEPQGPEHNRSWQLTVSVDSVVVGKGLAERKHSAKIKAAEEAWVALGWK</sequence>
<keyword evidence="3" id="KW-0378">Hydrolase</keyword>
<evidence type="ECO:0000256" key="4">
    <source>
        <dbReference type="ARBA" id="ARBA00022884"/>
    </source>
</evidence>
<dbReference type="SUPFAM" id="SSF54768">
    <property type="entry name" value="dsRNA-binding domain-like"/>
    <property type="match status" value="1"/>
</dbReference>
<dbReference type="Gene3D" id="3.30.160.20">
    <property type="match status" value="1"/>
</dbReference>
<evidence type="ECO:0000259" key="7">
    <source>
        <dbReference type="PROSITE" id="PS50142"/>
    </source>
</evidence>
<dbReference type="InParanoid" id="A0A165NA29"/>
<dbReference type="PANTHER" id="PTHR11207">
    <property type="entry name" value="RIBONUCLEASE III"/>
    <property type="match status" value="1"/>
</dbReference>
<dbReference type="CDD" id="cd00593">
    <property type="entry name" value="RIBOc"/>
    <property type="match status" value="1"/>
</dbReference>
<dbReference type="InterPro" id="IPR036389">
    <property type="entry name" value="RNase_III_sf"/>
</dbReference>
<dbReference type="GO" id="GO:0004525">
    <property type="term" value="F:ribonuclease III activity"/>
    <property type="evidence" value="ECO:0007669"/>
    <property type="project" value="InterPro"/>
</dbReference>
<keyword evidence="1" id="KW-0540">Nuclease</keyword>
<dbReference type="Pfam" id="PF00636">
    <property type="entry name" value="Ribonuclease_3"/>
    <property type="match status" value="1"/>
</dbReference>
<dbReference type="STRING" id="1314781.A0A165NA29"/>
<dbReference type="AlphaFoldDB" id="A0A165NA29"/>
<organism evidence="8 9">
    <name type="scientific">Exidia glandulosa HHB12029</name>
    <dbReference type="NCBI Taxonomy" id="1314781"/>
    <lineage>
        <taxon>Eukaryota</taxon>
        <taxon>Fungi</taxon>
        <taxon>Dikarya</taxon>
        <taxon>Basidiomycota</taxon>
        <taxon>Agaricomycotina</taxon>
        <taxon>Agaricomycetes</taxon>
        <taxon>Auriculariales</taxon>
        <taxon>Exidiaceae</taxon>
        <taxon>Exidia</taxon>
    </lineage>
</organism>
<dbReference type="SMART" id="SM00535">
    <property type="entry name" value="RIBOc"/>
    <property type="match status" value="1"/>
</dbReference>
<keyword evidence="2" id="KW-0255">Endonuclease</keyword>
<dbReference type="InterPro" id="IPR000999">
    <property type="entry name" value="RNase_III_dom"/>
</dbReference>
<dbReference type="PROSITE" id="PS50142">
    <property type="entry name" value="RNASE_3_2"/>
    <property type="match status" value="1"/>
</dbReference>
<dbReference type="PANTHER" id="PTHR11207:SF0">
    <property type="entry name" value="RIBONUCLEASE 3"/>
    <property type="match status" value="1"/>
</dbReference>
<accession>A0A165NA29</accession>
<dbReference type="InterPro" id="IPR014720">
    <property type="entry name" value="dsRBD_dom"/>
</dbReference>
<dbReference type="GO" id="GO:0006396">
    <property type="term" value="P:RNA processing"/>
    <property type="evidence" value="ECO:0007669"/>
    <property type="project" value="InterPro"/>
</dbReference>
<dbReference type="SUPFAM" id="SSF69065">
    <property type="entry name" value="RNase III domain-like"/>
    <property type="match status" value="1"/>
</dbReference>
<dbReference type="GO" id="GO:0005634">
    <property type="term" value="C:nucleus"/>
    <property type="evidence" value="ECO:0007669"/>
    <property type="project" value="TreeGrafter"/>
</dbReference>
<proteinExistence type="predicted"/>
<keyword evidence="9" id="KW-1185">Reference proteome</keyword>
<keyword evidence="4 5" id="KW-0694">RNA-binding</keyword>
<dbReference type="Pfam" id="PF00035">
    <property type="entry name" value="dsrm"/>
    <property type="match status" value="1"/>
</dbReference>
<dbReference type="EMBL" id="KV425901">
    <property type="protein sequence ID" value="KZW00441.1"/>
    <property type="molecule type" value="Genomic_DNA"/>
</dbReference>
<evidence type="ECO:0000256" key="3">
    <source>
        <dbReference type="ARBA" id="ARBA00022801"/>
    </source>
</evidence>
<dbReference type="PROSITE" id="PS50137">
    <property type="entry name" value="DS_RBD"/>
    <property type="match status" value="1"/>
</dbReference>
<gene>
    <name evidence="8" type="ORF">EXIGLDRAFT_761786</name>
</gene>
<protein>
    <submittedName>
        <fullName evidence="8">Ribonuclease III</fullName>
    </submittedName>
</protein>
<evidence type="ECO:0000313" key="8">
    <source>
        <dbReference type="EMBL" id="KZW00441.1"/>
    </source>
</evidence>
<evidence type="ECO:0000256" key="2">
    <source>
        <dbReference type="ARBA" id="ARBA00022759"/>
    </source>
</evidence>
<evidence type="ECO:0000259" key="6">
    <source>
        <dbReference type="PROSITE" id="PS50137"/>
    </source>
</evidence>
<dbReference type="GO" id="GO:0010468">
    <property type="term" value="P:regulation of gene expression"/>
    <property type="evidence" value="ECO:0007669"/>
    <property type="project" value="TreeGrafter"/>
</dbReference>
<evidence type="ECO:0000313" key="9">
    <source>
        <dbReference type="Proteomes" id="UP000077266"/>
    </source>
</evidence>
<feature type="domain" description="DRBM" evidence="6">
    <location>
        <begin position="247"/>
        <end position="314"/>
    </location>
</feature>
<dbReference type="Gene3D" id="1.10.1520.10">
    <property type="entry name" value="Ribonuclease III domain"/>
    <property type="match status" value="1"/>
</dbReference>
<evidence type="ECO:0000256" key="1">
    <source>
        <dbReference type="ARBA" id="ARBA00022722"/>
    </source>
</evidence>
<dbReference type="GO" id="GO:0003725">
    <property type="term" value="F:double-stranded RNA binding"/>
    <property type="evidence" value="ECO:0007669"/>
    <property type="project" value="TreeGrafter"/>
</dbReference>
<evidence type="ECO:0000256" key="5">
    <source>
        <dbReference type="PROSITE-ProRule" id="PRU00266"/>
    </source>
</evidence>
<dbReference type="Proteomes" id="UP000077266">
    <property type="component" value="Unassembled WGS sequence"/>
</dbReference>